<organism evidence="3 4">
    <name type="scientific">Apatococcus lobatus</name>
    <dbReference type="NCBI Taxonomy" id="904363"/>
    <lineage>
        <taxon>Eukaryota</taxon>
        <taxon>Viridiplantae</taxon>
        <taxon>Chlorophyta</taxon>
        <taxon>core chlorophytes</taxon>
        <taxon>Trebouxiophyceae</taxon>
        <taxon>Chlorellales</taxon>
        <taxon>Chlorellaceae</taxon>
        <taxon>Apatococcus</taxon>
    </lineage>
</organism>
<gene>
    <name evidence="3" type="ORF">WJX74_000335</name>
</gene>
<feature type="transmembrane region" description="Helical" evidence="2">
    <location>
        <begin position="172"/>
        <end position="196"/>
    </location>
</feature>
<evidence type="ECO:0000313" key="3">
    <source>
        <dbReference type="EMBL" id="KAK9842666.1"/>
    </source>
</evidence>
<evidence type="ECO:0000313" key="4">
    <source>
        <dbReference type="Proteomes" id="UP001438707"/>
    </source>
</evidence>
<accession>A0AAW1SAR3</accession>
<feature type="region of interest" description="Disordered" evidence="1">
    <location>
        <begin position="50"/>
        <end position="117"/>
    </location>
</feature>
<keyword evidence="2" id="KW-0812">Transmembrane</keyword>
<keyword evidence="4" id="KW-1185">Reference proteome</keyword>
<evidence type="ECO:0000256" key="1">
    <source>
        <dbReference type="SAM" id="MobiDB-lite"/>
    </source>
</evidence>
<feature type="transmembrane region" description="Helical" evidence="2">
    <location>
        <begin position="290"/>
        <end position="316"/>
    </location>
</feature>
<evidence type="ECO:0000256" key="2">
    <source>
        <dbReference type="SAM" id="Phobius"/>
    </source>
</evidence>
<keyword evidence="2" id="KW-0472">Membrane</keyword>
<feature type="transmembrane region" description="Helical" evidence="2">
    <location>
        <begin position="406"/>
        <end position="426"/>
    </location>
</feature>
<feature type="transmembrane region" description="Helical" evidence="2">
    <location>
        <begin position="328"/>
        <end position="354"/>
    </location>
</feature>
<dbReference type="EMBL" id="JALJOS010000002">
    <property type="protein sequence ID" value="KAK9842666.1"/>
    <property type="molecule type" value="Genomic_DNA"/>
</dbReference>
<feature type="transmembrane region" description="Helical" evidence="2">
    <location>
        <begin position="375"/>
        <end position="394"/>
    </location>
</feature>
<name>A0AAW1SAR3_9CHLO</name>
<proteinExistence type="predicted"/>
<reference evidence="3 4" key="1">
    <citation type="journal article" date="2024" name="Nat. Commun.">
        <title>Phylogenomics reveals the evolutionary origins of lichenization in chlorophyte algae.</title>
        <authorList>
            <person name="Puginier C."/>
            <person name="Libourel C."/>
            <person name="Otte J."/>
            <person name="Skaloud P."/>
            <person name="Haon M."/>
            <person name="Grisel S."/>
            <person name="Petersen M."/>
            <person name="Berrin J.G."/>
            <person name="Delaux P.M."/>
            <person name="Dal Grande F."/>
            <person name="Keller J."/>
        </authorList>
    </citation>
    <scope>NUCLEOTIDE SEQUENCE [LARGE SCALE GENOMIC DNA]</scope>
    <source>
        <strain evidence="3 4">SAG 2145</strain>
    </source>
</reference>
<keyword evidence="2" id="KW-1133">Transmembrane helix</keyword>
<protein>
    <submittedName>
        <fullName evidence="3">Uncharacterized protein</fullName>
    </submittedName>
</protein>
<comment type="caution">
    <text evidence="3">The sequence shown here is derived from an EMBL/GenBank/DDBJ whole genome shotgun (WGS) entry which is preliminary data.</text>
</comment>
<dbReference type="AlphaFoldDB" id="A0AAW1SAR3"/>
<sequence>MEALNCSRVCPGQLTTLRTAKPTFTKQSAHRQRFALTAVLSLRCRRCRPSSPNPSWRHNTHQRHRSCGDPDRLRGHAASFPADSADLGSNHGGNQQSEQQEEEVRKPQHLPHQTFRFRDRSQPKRDVSGRWWCWAWDSSAWWAAFFFLIGSFLFGLGSACAVSQWIVARPDAYRITVLYVFALGSVGYTLGAWAALQSALSNLEAETKYKEFVHNSMTDELHTPTEQPNLSDSTDALLPENLLEQAKTGWRAAAELGEVIVSKDAQKHRVDGELAVCPETGYSDSVCRRIAVMSTAITALGAFLFNLNCFTPVWLAHGGNADIFPFNVNQWLVVIPGALGGICFVIGTLLAWVVTHRSISLMRADPSKPTSLCAILYLFGAIGFRGGGLLVGRLPWPILPGIIDCWIGYLGGYVLGAVCFLAGSCIEIQQIARGRIITGGAQLRPVMA</sequence>
<feature type="transmembrane region" description="Helical" evidence="2">
    <location>
        <begin position="140"/>
        <end position="166"/>
    </location>
</feature>
<dbReference type="Proteomes" id="UP001438707">
    <property type="component" value="Unassembled WGS sequence"/>
</dbReference>